<name>A0A149U813_9PROT</name>
<organism evidence="2 3">
    <name type="scientific">Acetobacter senegalensis</name>
    <dbReference type="NCBI Taxonomy" id="446692"/>
    <lineage>
        <taxon>Bacteria</taxon>
        <taxon>Pseudomonadati</taxon>
        <taxon>Pseudomonadota</taxon>
        <taxon>Alphaproteobacteria</taxon>
        <taxon>Acetobacterales</taxon>
        <taxon>Acetobacteraceae</taxon>
        <taxon>Acetobacter</taxon>
    </lineage>
</organism>
<dbReference type="EMBL" id="LHZU01000076">
    <property type="protein sequence ID" value="KXV61561.1"/>
    <property type="molecule type" value="Genomic_DNA"/>
</dbReference>
<dbReference type="OrthoDB" id="9795501at2"/>
<dbReference type="PANTHER" id="PTHR43245:SF23">
    <property type="entry name" value="NAD(P)-BINDING DOMAIN-CONTAINING PROTEIN"/>
    <property type="match status" value="1"/>
</dbReference>
<dbReference type="PANTHER" id="PTHR43245">
    <property type="entry name" value="BIFUNCTIONAL POLYMYXIN RESISTANCE PROTEIN ARNA"/>
    <property type="match status" value="1"/>
</dbReference>
<dbReference type="InterPro" id="IPR001509">
    <property type="entry name" value="Epimerase_deHydtase"/>
</dbReference>
<evidence type="ECO:0000313" key="3">
    <source>
        <dbReference type="Proteomes" id="UP000075360"/>
    </source>
</evidence>
<dbReference type="SUPFAM" id="SSF51735">
    <property type="entry name" value="NAD(P)-binding Rossmann-fold domains"/>
    <property type="match status" value="1"/>
</dbReference>
<dbReference type="InterPro" id="IPR050177">
    <property type="entry name" value="Lipid_A_modif_metabolic_enz"/>
</dbReference>
<dbReference type="InterPro" id="IPR036291">
    <property type="entry name" value="NAD(P)-bd_dom_sf"/>
</dbReference>
<reference evidence="2 3" key="1">
    <citation type="submission" date="2015-06" db="EMBL/GenBank/DDBJ databases">
        <title>Improved classification and identification of acetic acid bacteria using matrix-assisted laser desorption/ionization time-of-flight mass spectrometry; Gluconobacter nephelii and Gluconobacter uchimurae are later heterotypic synonyms of Gluconobacter japonicus and Gluconobacter oxydans, respectively.</title>
        <authorList>
            <person name="Li L."/>
            <person name="Cleenwerck I."/>
            <person name="De Vuyst L."/>
            <person name="Vandamme P."/>
        </authorList>
    </citation>
    <scope>NUCLEOTIDE SEQUENCE [LARGE SCALE GENOMIC DNA]</scope>
    <source>
        <strain evidence="2 3">LMG 23690</strain>
    </source>
</reference>
<feature type="domain" description="NAD-dependent epimerase/dehydratase" evidence="1">
    <location>
        <begin position="3"/>
        <end position="239"/>
    </location>
</feature>
<gene>
    <name evidence="2" type="ORF">AD948_01245</name>
</gene>
<dbReference type="CDD" id="cd08946">
    <property type="entry name" value="SDR_e"/>
    <property type="match status" value="1"/>
</dbReference>
<proteinExistence type="predicted"/>
<dbReference type="Gene3D" id="3.40.50.720">
    <property type="entry name" value="NAD(P)-binding Rossmann-like Domain"/>
    <property type="match status" value="1"/>
</dbReference>
<evidence type="ECO:0000313" key="2">
    <source>
        <dbReference type="EMBL" id="KXV61561.1"/>
    </source>
</evidence>
<dbReference type="Pfam" id="PF01370">
    <property type="entry name" value="Epimerase"/>
    <property type="match status" value="1"/>
</dbReference>
<sequence>MHILIIGNMGYIGPEVSQHLRHTFPDAHISGYDTALFADRLTCEGPIPEIVLNKQHFGDVRDFPPSLLEGVDAVIYLAAISNDPMGKKFGEVTDEVNRKSCIKIAQFSAIAGVTHFAFASSCSVYGWASDHPLTEYDVTNPLTAYARSKIEAEIELKELHSDRMFISCLRFATACGFSKRLRLDLVLNDFVASALQFREIRVLSDGSPWRPLIDIRDMARIFEWAITRSGEKFVIVNAGSDENNYTVKQLAEAVASQIPGTQVDINHDAPPDKRSYRVDFSYLSRIAKNYVPQISLAHSITSLIDGITECNLALIPVFSARLTRLNTLSDLIATGKLGPELYWSTKNVSQNKKSFENVSYNQ</sequence>
<dbReference type="AlphaFoldDB" id="A0A149U813"/>
<dbReference type="RefSeq" id="WP_061470343.1">
    <property type="nucleotide sequence ID" value="NZ_LHZU01000076.1"/>
</dbReference>
<accession>A0A149U813</accession>
<dbReference type="PATRIC" id="fig|446692.4.peg.645"/>
<evidence type="ECO:0000259" key="1">
    <source>
        <dbReference type="Pfam" id="PF01370"/>
    </source>
</evidence>
<dbReference type="Proteomes" id="UP000075360">
    <property type="component" value="Unassembled WGS sequence"/>
</dbReference>
<comment type="caution">
    <text evidence="2">The sequence shown here is derived from an EMBL/GenBank/DDBJ whole genome shotgun (WGS) entry which is preliminary data.</text>
</comment>
<protein>
    <submittedName>
        <fullName evidence="2">NAD-dependent epimerase</fullName>
    </submittedName>
</protein>